<evidence type="ECO:0000256" key="2">
    <source>
        <dbReference type="SAM" id="Phobius"/>
    </source>
</evidence>
<keyword evidence="2" id="KW-1133">Transmembrane helix</keyword>
<sequence length="452" mass="49386">MHRLHSVAGVFVAPLLVISALSGFVYAFAPTPENVVYHDAITASSSEAPQPLEEQVEAARSVHPDLQLSAVQNFEDPTQTTRVLFNDPALENSSYRQAVFVAPGSLEITGELVQYGSSRALPLRTWISEGHRQLWLGEYGRIYSEMAASWLGILALAGAWVWWVRWRVGKGSATGSRKGSTAHAKRKKTRSIHSILGVWLLPGFLFLTVTGLTWSSMAGGNIPNLRAQLDWVQPTPETSISATTMTATTSAHDEHAHHHHSGHDESSTLAGQDDLTQTYISQIDTVATTARGAGMSGIIEIALPAEEGTAWTVTEMRESWKLANDAISVNGETGEIVDRVHHSDWPLAAKLSAWLIQLHMGTLFGWINQLVLGGIALGLLTIIALGYRMWWLRGRNGRPGRLQAAGQWRRTRPAVLAGIIAFLLVYSVMAPMFGISLVAFLIIDALIQALRR</sequence>
<feature type="region of interest" description="Disordered" evidence="1">
    <location>
        <begin position="248"/>
        <end position="268"/>
    </location>
</feature>
<dbReference type="PANTHER" id="PTHR34219:SF1">
    <property type="entry name" value="PEPSY DOMAIN-CONTAINING PROTEIN"/>
    <property type="match status" value="1"/>
</dbReference>
<comment type="caution">
    <text evidence="3">The sequence shown here is derived from an EMBL/GenBank/DDBJ whole genome shotgun (WGS) entry which is preliminary data.</text>
</comment>
<feature type="transmembrane region" description="Helical" evidence="2">
    <location>
        <begin position="413"/>
        <end position="443"/>
    </location>
</feature>
<proteinExistence type="predicted"/>
<dbReference type="PANTHER" id="PTHR34219">
    <property type="entry name" value="IRON-REGULATED INNER MEMBRANE PROTEIN-RELATED"/>
    <property type="match status" value="1"/>
</dbReference>
<dbReference type="Pfam" id="PF03929">
    <property type="entry name" value="PepSY_TM"/>
    <property type="match status" value="1"/>
</dbReference>
<accession>A0AB36CIG2</accession>
<evidence type="ECO:0000256" key="1">
    <source>
        <dbReference type="SAM" id="MobiDB-lite"/>
    </source>
</evidence>
<feature type="compositionally biased region" description="Basic and acidic residues" evidence="1">
    <location>
        <begin position="251"/>
        <end position="266"/>
    </location>
</feature>
<organism evidence="3 4">
    <name type="scientific">Corynebacterium stationis</name>
    <dbReference type="NCBI Taxonomy" id="1705"/>
    <lineage>
        <taxon>Bacteria</taxon>
        <taxon>Bacillati</taxon>
        <taxon>Actinomycetota</taxon>
        <taxon>Actinomycetes</taxon>
        <taxon>Mycobacteriales</taxon>
        <taxon>Corynebacteriaceae</taxon>
        <taxon>Corynebacterium</taxon>
    </lineage>
</organism>
<dbReference type="EMBL" id="JABAFZ010000002">
    <property type="protein sequence ID" value="NME88442.1"/>
    <property type="molecule type" value="Genomic_DNA"/>
</dbReference>
<reference evidence="3 4" key="1">
    <citation type="submission" date="2020-04" db="EMBL/GenBank/DDBJ databases">
        <authorList>
            <person name="Hitch T.C.A."/>
            <person name="Wylensek D."/>
            <person name="Clavel T."/>
        </authorList>
    </citation>
    <scope>NUCLEOTIDE SEQUENCE [LARGE SCALE GENOMIC DNA]</scope>
    <source>
        <strain evidence="3 4">BL-383-APC-3D</strain>
    </source>
</reference>
<gene>
    <name evidence="3" type="ORF">HF853_01850</name>
</gene>
<feature type="transmembrane region" description="Helical" evidence="2">
    <location>
        <begin position="370"/>
        <end position="392"/>
    </location>
</feature>
<keyword evidence="2" id="KW-0812">Transmembrane</keyword>
<dbReference type="Proteomes" id="UP000544551">
    <property type="component" value="Unassembled WGS sequence"/>
</dbReference>
<keyword evidence="2" id="KW-0472">Membrane</keyword>
<dbReference type="InterPro" id="IPR005625">
    <property type="entry name" value="PepSY-ass_TM"/>
</dbReference>
<evidence type="ECO:0000313" key="4">
    <source>
        <dbReference type="Proteomes" id="UP000544551"/>
    </source>
</evidence>
<feature type="transmembrane region" description="Helical" evidence="2">
    <location>
        <begin position="195"/>
        <end position="214"/>
    </location>
</feature>
<feature type="transmembrane region" description="Helical" evidence="2">
    <location>
        <begin position="142"/>
        <end position="163"/>
    </location>
</feature>
<dbReference type="AlphaFoldDB" id="A0AB36CIG2"/>
<protein>
    <submittedName>
        <fullName evidence="3">PepSY domain-containing protein</fullName>
    </submittedName>
</protein>
<evidence type="ECO:0000313" key="3">
    <source>
        <dbReference type="EMBL" id="NME88442.1"/>
    </source>
</evidence>
<feature type="transmembrane region" description="Helical" evidence="2">
    <location>
        <begin position="7"/>
        <end position="29"/>
    </location>
</feature>
<name>A0AB36CIG2_9CORY</name>